<protein>
    <submittedName>
        <fullName evidence="1">Uncharacterized protein</fullName>
    </submittedName>
</protein>
<proteinExistence type="predicted"/>
<dbReference type="AlphaFoldDB" id="A0A820GEQ2"/>
<organism evidence="1 2">
    <name type="scientific">Rotaria sordida</name>
    <dbReference type="NCBI Taxonomy" id="392033"/>
    <lineage>
        <taxon>Eukaryota</taxon>
        <taxon>Metazoa</taxon>
        <taxon>Spiralia</taxon>
        <taxon>Gnathifera</taxon>
        <taxon>Rotifera</taxon>
        <taxon>Eurotatoria</taxon>
        <taxon>Bdelloidea</taxon>
        <taxon>Philodinida</taxon>
        <taxon>Philodinidae</taxon>
        <taxon>Rotaria</taxon>
    </lineage>
</organism>
<evidence type="ECO:0000313" key="2">
    <source>
        <dbReference type="Proteomes" id="UP000663823"/>
    </source>
</evidence>
<evidence type="ECO:0000313" key="1">
    <source>
        <dbReference type="EMBL" id="CAF4278368.1"/>
    </source>
</evidence>
<reference evidence="1" key="1">
    <citation type="submission" date="2021-02" db="EMBL/GenBank/DDBJ databases">
        <authorList>
            <person name="Nowell W R."/>
        </authorList>
    </citation>
    <scope>NUCLEOTIDE SEQUENCE</scope>
</reference>
<feature type="non-terminal residue" evidence="1">
    <location>
        <position position="149"/>
    </location>
</feature>
<dbReference type="Proteomes" id="UP000663823">
    <property type="component" value="Unassembled WGS sequence"/>
</dbReference>
<comment type="caution">
    <text evidence="1">The sequence shown here is derived from an EMBL/GenBank/DDBJ whole genome shotgun (WGS) entry which is preliminary data.</text>
</comment>
<dbReference type="EMBL" id="CAJOAX010040171">
    <property type="protein sequence ID" value="CAF4278368.1"/>
    <property type="molecule type" value="Genomic_DNA"/>
</dbReference>
<accession>A0A820GEQ2</accession>
<name>A0A820GEQ2_9BILA</name>
<gene>
    <name evidence="1" type="ORF">OTI717_LOCUS41336</name>
</gene>
<sequence>MLLMLWIKNLNTIKIEVSTYIRVVANNPCSFVMQSTSLLKHVLFVIGVRLLEVMLERDVDLLPYMGWNGDASNLTLIKQQLVDAHISLECASIQGKKETLADIEKLCQKISYRAGGDAKFSTMMTIIRTYRYSLNEYNKADELEDKMRN</sequence>